<dbReference type="EMBL" id="JASKHM010000012">
    <property type="protein sequence ID" value="MEQ4484719.1"/>
    <property type="molecule type" value="Genomic_DNA"/>
</dbReference>
<proteinExistence type="inferred from homology"/>
<evidence type="ECO:0000256" key="3">
    <source>
        <dbReference type="ARBA" id="ARBA00022475"/>
    </source>
</evidence>
<dbReference type="CDD" id="cd06261">
    <property type="entry name" value="TM_PBP2"/>
    <property type="match status" value="1"/>
</dbReference>
<dbReference type="PROSITE" id="PS50928">
    <property type="entry name" value="ABC_TM1"/>
    <property type="match status" value="1"/>
</dbReference>
<gene>
    <name evidence="9" type="ORF">QJS35_20245</name>
</gene>
<comment type="similarity">
    <text evidence="7">Belongs to the binding-protein-dependent transport system permease family.</text>
</comment>
<dbReference type="Proteomes" id="UP001493487">
    <property type="component" value="Unassembled WGS sequence"/>
</dbReference>
<evidence type="ECO:0000256" key="2">
    <source>
        <dbReference type="ARBA" id="ARBA00022448"/>
    </source>
</evidence>
<protein>
    <submittedName>
        <fullName evidence="9">Carbohydrate ABC transporter permease</fullName>
    </submittedName>
</protein>
<dbReference type="RefSeq" id="WP_232187098.1">
    <property type="nucleotide sequence ID" value="NZ_JAIOAP010000011.1"/>
</dbReference>
<feature type="transmembrane region" description="Helical" evidence="7">
    <location>
        <begin position="144"/>
        <end position="164"/>
    </location>
</feature>
<evidence type="ECO:0000256" key="5">
    <source>
        <dbReference type="ARBA" id="ARBA00022989"/>
    </source>
</evidence>
<evidence type="ECO:0000313" key="9">
    <source>
        <dbReference type="EMBL" id="MEQ4484719.1"/>
    </source>
</evidence>
<evidence type="ECO:0000256" key="6">
    <source>
        <dbReference type="ARBA" id="ARBA00023136"/>
    </source>
</evidence>
<evidence type="ECO:0000313" key="10">
    <source>
        <dbReference type="Proteomes" id="UP001493487"/>
    </source>
</evidence>
<evidence type="ECO:0000256" key="4">
    <source>
        <dbReference type="ARBA" id="ARBA00022692"/>
    </source>
</evidence>
<keyword evidence="10" id="KW-1185">Reference proteome</keyword>
<dbReference type="PANTHER" id="PTHR43744">
    <property type="entry name" value="ABC TRANSPORTER PERMEASE PROTEIN MG189-RELATED-RELATED"/>
    <property type="match status" value="1"/>
</dbReference>
<keyword evidence="3" id="KW-1003">Cell membrane</keyword>
<dbReference type="SUPFAM" id="SSF161098">
    <property type="entry name" value="MetI-like"/>
    <property type="match status" value="1"/>
</dbReference>
<feature type="transmembrane region" description="Helical" evidence="7">
    <location>
        <begin position="82"/>
        <end position="100"/>
    </location>
</feature>
<feature type="transmembrane region" description="Helical" evidence="7">
    <location>
        <begin position="112"/>
        <end position="132"/>
    </location>
</feature>
<comment type="caution">
    <text evidence="9">The sequence shown here is derived from an EMBL/GenBank/DDBJ whole genome shotgun (WGS) entry which is preliminary data.</text>
</comment>
<feature type="transmembrane region" description="Helical" evidence="7">
    <location>
        <begin position="263"/>
        <end position="280"/>
    </location>
</feature>
<name>A0ABV1KXB6_9BACL</name>
<accession>A0ABV1KXB6</accession>
<evidence type="ECO:0000259" key="8">
    <source>
        <dbReference type="PROSITE" id="PS50928"/>
    </source>
</evidence>
<evidence type="ECO:0000256" key="7">
    <source>
        <dbReference type="RuleBase" id="RU363032"/>
    </source>
</evidence>
<feature type="domain" description="ABC transmembrane type-1" evidence="8">
    <location>
        <begin position="75"/>
        <end position="277"/>
    </location>
</feature>
<feature type="transmembrane region" description="Helical" evidence="7">
    <location>
        <begin position="185"/>
        <end position="210"/>
    </location>
</feature>
<keyword evidence="6 7" id="KW-0472">Membrane</keyword>
<dbReference type="Gene3D" id="1.10.3720.10">
    <property type="entry name" value="MetI-like"/>
    <property type="match status" value="1"/>
</dbReference>
<organism evidence="9 10">
    <name type="scientific">Cohnella silvisoli</name>
    <dbReference type="NCBI Taxonomy" id="2873699"/>
    <lineage>
        <taxon>Bacteria</taxon>
        <taxon>Bacillati</taxon>
        <taxon>Bacillota</taxon>
        <taxon>Bacilli</taxon>
        <taxon>Bacillales</taxon>
        <taxon>Paenibacillaceae</taxon>
        <taxon>Cohnella</taxon>
    </lineage>
</organism>
<sequence length="295" mass="33260">MVQHRTIGRLLFVSANYLVLTVLALLCILPVVNVLAVSLSEGYYVGAGLVKLWPVGFTLKSYAFVAETPEFIRSVWISVERVALGGALNMLLTVIVAYPLSKEAGQLRLRTLYVWLFVFTMLFSGGLIPTYVVIRELHLLDTMWALVLPGAVPIFNVILLLNFFRSLPKELEEAAHIDGATYMQTLWRIIVPLSKPALATITLFTIVAHWNEWFNGLIYMNMPEKYPLASYLQTVIVQRDISLTTDPMMMERLADLNNRSVKAAQIFLGALPVFCVYPFLQRFFMSGIVMGSMKE</sequence>
<keyword evidence="2 7" id="KW-0813">Transport</keyword>
<dbReference type="InterPro" id="IPR000515">
    <property type="entry name" value="MetI-like"/>
</dbReference>
<keyword evidence="5 7" id="KW-1133">Transmembrane helix</keyword>
<dbReference type="PANTHER" id="PTHR43744:SF9">
    <property type="entry name" value="POLYGALACTURONAN_RHAMNOGALACTURONAN TRANSPORT SYSTEM PERMEASE PROTEIN YTCP"/>
    <property type="match status" value="1"/>
</dbReference>
<comment type="subcellular location">
    <subcellularLocation>
        <location evidence="1 7">Cell membrane</location>
        <topology evidence="1 7">Multi-pass membrane protein</topology>
    </subcellularLocation>
</comment>
<keyword evidence="4 7" id="KW-0812">Transmembrane</keyword>
<dbReference type="Pfam" id="PF00528">
    <property type="entry name" value="BPD_transp_1"/>
    <property type="match status" value="1"/>
</dbReference>
<feature type="transmembrane region" description="Helical" evidence="7">
    <location>
        <begin position="12"/>
        <end position="36"/>
    </location>
</feature>
<dbReference type="InterPro" id="IPR035906">
    <property type="entry name" value="MetI-like_sf"/>
</dbReference>
<evidence type="ECO:0000256" key="1">
    <source>
        <dbReference type="ARBA" id="ARBA00004651"/>
    </source>
</evidence>
<reference evidence="9 10" key="1">
    <citation type="journal article" date="2023" name="Genome Announc.">
        <title>Pan-Genome Analyses of the Genus Cohnella and Proposal of the Novel Species Cohnella silvisoli sp. nov., Isolated from Forest Soil.</title>
        <authorList>
            <person name="Wang C."/>
            <person name="Mao L."/>
            <person name="Bao G."/>
            <person name="Zhu H."/>
        </authorList>
    </citation>
    <scope>NUCLEOTIDE SEQUENCE [LARGE SCALE GENOMIC DNA]</scope>
    <source>
        <strain evidence="9 10">NL03-T5-1</strain>
    </source>
</reference>